<evidence type="ECO:0000313" key="1">
    <source>
        <dbReference type="EMBL" id="KAJ8886043.1"/>
    </source>
</evidence>
<sequence>MDGGCISFPPPVLLLGYSTYPLKERHIPPPSSHFRIRRHPGNYVEIRFNPMHKKNMRLIENALGILEEKFPGLNYFRMEPLFAKNGEKCCTVLCKISRSEQDLHRGLVDDNDYDDCEVMEVQDIHERVEYAWYEAGNDAQNRLNY</sequence>
<evidence type="ECO:0000313" key="2">
    <source>
        <dbReference type="Proteomes" id="UP001159363"/>
    </source>
</evidence>
<gene>
    <name evidence="1" type="ORF">PR048_012249</name>
</gene>
<dbReference type="Proteomes" id="UP001159363">
    <property type="component" value="Chromosome X"/>
</dbReference>
<reference evidence="1 2" key="1">
    <citation type="submission" date="2023-02" db="EMBL/GenBank/DDBJ databases">
        <title>LHISI_Scaffold_Assembly.</title>
        <authorList>
            <person name="Stuart O.P."/>
            <person name="Cleave R."/>
            <person name="Magrath M.J.L."/>
            <person name="Mikheyev A.S."/>
        </authorList>
    </citation>
    <scope>NUCLEOTIDE SEQUENCE [LARGE SCALE GENOMIC DNA]</scope>
    <source>
        <strain evidence="1">Daus_M_001</strain>
        <tissue evidence="1">Leg muscle</tissue>
    </source>
</reference>
<keyword evidence="2" id="KW-1185">Reference proteome</keyword>
<proteinExistence type="predicted"/>
<comment type="caution">
    <text evidence="1">The sequence shown here is derived from an EMBL/GenBank/DDBJ whole genome shotgun (WGS) entry which is preliminary data.</text>
</comment>
<protein>
    <submittedName>
        <fullName evidence="1">Uncharacterized protein</fullName>
    </submittedName>
</protein>
<accession>A0ABQ9HQ43</accession>
<name>A0ABQ9HQ43_9NEOP</name>
<organism evidence="1 2">
    <name type="scientific">Dryococelus australis</name>
    <dbReference type="NCBI Taxonomy" id="614101"/>
    <lineage>
        <taxon>Eukaryota</taxon>
        <taxon>Metazoa</taxon>
        <taxon>Ecdysozoa</taxon>
        <taxon>Arthropoda</taxon>
        <taxon>Hexapoda</taxon>
        <taxon>Insecta</taxon>
        <taxon>Pterygota</taxon>
        <taxon>Neoptera</taxon>
        <taxon>Polyneoptera</taxon>
        <taxon>Phasmatodea</taxon>
        <taxon>Verophasmatodea</taxon>
        <taxon>Anareolatae</taxon>
        <taxon>Phasmatidae</taxon>
        <taxon>Eurycanthinae</taxon>
        <taxon>Dryococelus</taxon>
    </lineage>
</organism>
<dbReference type="EMBL" id="JARBHB010000004">
    <property type="protein sequence ID" value="KAJ8886043.1"/>
    <property type="molecule type" value="Genomic_DNA"/>
</dbReference>